<feature type="compositionally biased region" description="Acidic residues" evidence="1">
    <location>
        <begin position="32"/>
        <end position="54"/>
    </location>
</feature>
<feature type="compositionally biased region" description="Polar residues" evidence="1">
    <location>
        <begin position="55"/>
        <end position="73"/>
    </location>
</feature>
<reference evidence="2" key="1">
    <citation type="submission" date="2020-03" db="EMBL/GenBank/DDBJ databases">
        <title>FDA dAtabase for Regulatory Grade micrObial Sequences (FDA-ARGOS): Supporting development and validation of Infectious Disease Dx tests.</title>
        <authorList>
            <person name="Campos J."/>
            <person name="Goldberg B."/>
            <person name="Tallon L."/>
            <person name="Sadzewicz L."/>
            <person name="Vavikolanu K."/>
            <person name="Mehta A."/>
            <person name="Aluvathingal J."/>
            <person name="Nadendla S."/>
            <person name="Nandy P."/>
            <person name="Geyer C."/>
            <person name="Yan Y."/>
            <person name="Sichtig H."/>
        </authorList>
    </citation>
    <scope>NUCLEOTIDE SEQUENCE [LARGE SCALE GENOMIC DNA]</scope>
    <source>
        <strain evidence="2">FDAARGOS_652</strain>
    </source>
</reference>
<proteinExistence type="predicted"/>
<organism evidence="2 3">
    <name type="scientific">Candida parapsilosis</name>
    <name type="common">Yeast</name>
    <dbReference type="NCBI Taxonomy" id="5480"/>
    <lineage>
        <taxon>Eukaryota</taxon>
        <taxon>Fungi</taxon>
        <taxon>Dikarya</taxon>
        <taxon>Ascomycota</taxon>
        <taxon>Saccharomycotina</taxon>
        <taxon>Pichiomycetes</taxon>
        <taxon>Debaryomycetaceae</taxon>
        <taxon>Candida/Lodderomyces clade</taxon>
        <taxon>Candida</taxon>
    </lineage>
</organism>
<dbReference type="InterPro" id="IPR031349">
    <property type="entry name" value="Tfb6"/>
</dbReference>
<protein>
    <submittedName>
        <fullName evidence="2">Uncharacterized protein</fullName>
    </submittedName>
</protein>
<evidence type="ECO:0000313" key="2">
    <source>
        <dbReference type="EMBL" id="KAF6052573.1"/>
    </source>
</evidence>
<dbReference type="Proteomes" id="UP000590412">
    <property type="component" value="Unassembled WGS sequence"/>
</dbReference>
<name>A0A8X7TBK8_CANPA</name>
<dbReference type="Pfam" id="PF17110">
    <property type="entry name" value="TFB6"/>
    <property type="match status" value="1"/>
</dbReference>
<dbReference type="PANTHER" id="PTHR37781">
    <property type="entry name" value="TFIIH COMPLEX SUBUNIT"/>
    <property type="match status" value="1"/>
</dbReference>
<evidence type="ECO:0000256" key="1">
    <source>
        <dbReference type="SAM" id="MobiDB-lite"/>
    </source>
</evidence>
<dbReference type="PANTHER" id="PTHR37781:SF1">
    <property type="entry name" value="ADR380WP"/>
    <property type="match status" value="1"/>
</dbReference>
<evidence type="ECO:0000313" key="3">
    <source>
        <dbReference type="Proteomes" id="UP000590412"/>
    </source>
</evidence>
<dbReference type="GO" id="GO:0005675">
    <property type="term" value="C:transcription factor TFIIH holo complex"/>
    <property type="evidence" value="ECO:0007669"/>
    <property type="project" value="TreeGrafter"/>
</dbReference>
<dbReference type="AlphaFoldDB" id="A0A8X7TBK8"/>
<dbReference type="EMBL" id="JABWAB010000004">
    <property type="protein sequence ID" value="KAF6052573.1"/>
    <property type="molecule type" value="Genomic_DNA"/>
</dbReference>
<gene>
    <name evidence="2" type="ORF">FOB60_002829</name>
</gene>
<feature type="compositionally biased region" description="Pro residues" evidence="1">
    <location>
        <begin position="1"/>
        <end position="13"/>
    </location>
</feature>
<comment type="caution">
    <text evidence="2">The sequence shown here is derived from an EMBL/GenBank/DDBJ whole genome shotgun (WGS) entry which is preliminary data.</text>
</comment>
<feature type="region of interest" description="Disordered" evidence="1">
    <location>
        <begin position="1"/>
        <end position="73"/>
    </location>
</feature>
<sequence length="314" mass="36627">MSRPQSPPSPTHPAPNEEIKPNSLPTTQLQNEDLDLNPELYDDNDDDDDDDDMTIEQTPTTNEQLPITNNPQQEETNYNSLMADLSDSHVFYNVDLQNIRQITLPFDEEYQLLKSNVNTTTTTTTHNRLSSQQQSKFISYIDDQLLQIQRKFIKQQSTEDSIYPFTLLIKDLDSVFDILWVSITQNSPPSFGQEEYYIKILGDLEDYVAHYTPIFDTKWRINSHNQRVLYVVDFNQIVTICKFLSKVDLQLSFLKTDFAVFNSTQLVRLKMIIERLRLQIMPSFEIVAQVPKYRDVLEVEASRIFEGILERLNE</sequence>
<dbReference type="OrthoDB" id="2567806at2759"/>
<accession>A0A8X7TBK8</accession>